<name>A0A0K2TAL1_LEPSM</name>
<protein>
    <recommendedName>
        <fullName evidence="2">C2H2-type domain-containing protein</fullName>
    </recommendedName>
</protein>
<keyword evidence="1" id="KW-0863">Zinc-finger</keyword>
<evidence type="ECO:0000259" key="2">
    <source>
        <dbReference type="PROSITE" id="PS50157"/>
    </source>
</evidence>
<keyword evidence="1" id="KW-0479">Metal-binding</keyword>
<dbReference type="AlphaFoldDB" id="A0A0K2TAL1"/>
<feature type="domain" description="C2H2-type" evidence="2">
    <location>
        <begin position="392"/>
        <end position="420"/>
    </location>
</feature>
<sequence length="605" mass="69009">MMDSSFLPRDVQQSLQCGKNAQGEGNTLKAIRFYQKGLVSLLKWKNSQNCSSDISHSTEIKRQSQAFIQSLNDCILDHASLLGNADGDDKSSSQDPISLSQTQDCFPCGDHCNQIFKNQLHRANHLIRVQKTIDALRLTQQIPSEKKSHSPLEREQRSFIRKKPLKIKTPLCNMSHEHIFFSETFKTIEAAHQFMIDSGLRTLYRTRSSNSVGAIYVCKHSNKDYECKKKKKDKDCSVSIKISTKLISRSQGDRFFIVNGCLNHDHDIKDSRLSPSILKLMNCKVVSPSRVSPVETNNDESAIESIYVDDSRGLEHNNHVIVEYESDEGGKRTEIYVPFISNEIEGDNIMSEAPHYVQEITLEESSIKEHSLHKNSPQEETLIGNEWVNQVLPCNQCSKVFFNESSLLDHKCFNSSNDKELFCLIEEGQNNHIHQFIDRSFDSMDAALEYLKSQELHAYFLEQFKRKDFIVYQCSKGVHPDRTSLKNNECPATFTIKASPSSKYVLQGCLTHNHETQPQLLKYLTKSFKRNHYGSHSLSFTNEIEEFDDKKEYATNLLIGTIQYIKGLKYSTSEDKTVNAIIKGTANAVNPRLILGDLIKKKKES</sequence>
<keyword evidence="1" id="KW-0862">Zinc</keyword>
<reference evidence="3" key="1">
    <citation type="submission" date="2014-05" db="EMBL/GenBank/DDBJ databases">
        <authorList>
            <person name="Chronopoulou M."/>
        </authorList>
    </citation>
    <scope>NUCLEOTIDE SEQUENCE</scope>
    <source>
        <tissue evidence="3">Whole organism</tissue>
    </source>
</reference>
<dbReference type="InterPro" id="IPR013087">
    <property type="entry name" value="Znf_C2H2_type"/>
</dbReference>
<evidence type="ECO:0000313" key="3">
    <source>
        <dbReference type="EMBL" id="CDW22607.1"/>
    </source>
</evidence>
<dbReference type="PROSITE" id="PS50157">
    <property type="entry name" value="ZINC_FINGER_C2H2_2"/>
    <property type="match status" value="1"/>
</dbReference>
<dbReference type="GO" id="GO:0008270">
    <property type="term" value="F:zinc ion binding"/>
    <property type="evidence" value="ECO:0007669"/>
    <property type="project" value="UniProtKB-KW"/>
</dbReference>
<evidence type="ECO:0000256" key="1">
    <source>
        <dbReference type="PROSITE-ProRule" id="PRU00042"/>
    </source>
</evidence>
<dbReference type="EMBL" id="HACA01005246">
    <property type="protein sequence ID" value="CDW22607.1"/>
    <property type="molecule type" value="Transcribed_RNA"/>
</dbReference>
<dbReference type="OrthoDB" id="10629243at2759"/>
<proteinExistence type="predicted"/>
<accession>A0A0K2TAL1</accession>
<organism evidence="3">
    <name type="scientific">Lepeophtheirus salmonis</name>
    <name type="common">Salmon louse</name>
    <name type="synonym">Caligus salmonis</name>
    <dbReference type="NCBI Taxonomy" id="72036"/>
    <lineage>
        <taxon>Eukaryota</taxon>
        <taxon>Metazoa</taxon>
        <taxon>Ecdysozoa</taxon>
        <taxon>Arthropoda</taxon>
        <taxon>Crustacea</taxon>
        <taxon>Multicrustacea</taxon>
        <taxon>Hexanauplia</taxon>
        <taxon>Copepoda</taxon>
        <taxon>Siphonostomatoida</taxon>
        <taxon>Caligidae</taxon>
        <taxon>Lepeophtheirus</taxon>
    </lineage>
</organism>